<evidence type="ECO:0000313" key="5">
    <source>
        <dbReference type="EnsemblMetazoa" id="CPIJ014594-PA"/>
    </source>
</evidence>
<dbReference type="KEGG" id="cqu:CpipJ_CPIJ014594"/>
<evidence type="ECO:0000313" key="6">
    <source>
        <dbReference type="Proteomes" id="UP000002320"/>
    </source>
</evidence>
<evidence type="ECO:0000256" key="2">
    <source>
        <dbReference type="SAM" id="MobiDB-lite"/>
    </source>
</evidence>
<feature type="binding site" evidence="1">
    <location>
        <position position="72"/>
    </location>
    <ligand>
        <name>Zn(2+)</name>
        <dbReference type="ChEBI" id="CHEBI:29105"/>
    </ligand>
</feature>
<evidence type="ECO:0000256" key="1">
    <source>
        <dbReference type="PROSITE-ProRule" id="PRU01263"/>
    </source>
</evidence>
<dbReference type="HOGENOM" id="CLU_1497694_0_0_1"/>
<dbReference type="InParanoid" id="B0X5B7"/>
<keyword evidence="1" id="KW-0862">Zinc</keyword>
<organism>
    <name type="scientific">Culex quinquefasciatus</name>
    <name type="common">Southern house mosquito</name>
    <name type="synonym">Culex pungens</name>
    <dbReference type="NCBI Taxonomy" id="7176"/>
    <lineage>
        <taxon>Eukaryota</taxon>
        <taxon>Metazoa</taxon>
        <taxon>Ecdysozoa</taxon>
        <taxon>Arthropoda</taxon>
        <taxon>Hexapoda</taxon>
        <taxon>Insecta</taxon>
        <taxon>Pterygota</taxon>
        <taxon>Neoptera</taxon>
        <taxon>Endopterygota</taxon>
        <taxon>Diptera</taxon>
        <taxon>Nematocera</taxon>
        <taxon>Culicoidea</taxon>
        <taxon>Culicidae</taxon>
        <taxon>Culicinae</taxon>
        <taxon>Culicini</taxon>
        <taxon>Culex</taxon>
        <taxon>Culex</taxon>
    </lineage>
</organism>
<keyword evidence="6" id="KW-1185">Reference proteome</keyword>
<feature type="binding site" evidence="1">
    <location>
        <position position="69"/>
    </location>
    <ligand>
        <name>Zn(2+)</name>
        <dbReference type="ChEBI" id="CHEBI:29105"/>
    </ligand>
</feature>
<accession>B0X5B7</accession>
<dbReference type="EMBL" id="DS232374">
    <property type="protein sequence ID" value="EDS40802.1"/>
    <property type="molecule type" value="Genomic_DNA"/>
</dbReference>
<feature type="domain" description="ZAD" evidence="3">
    <location>
        <begin position="16"/>
        <end position="96"/>
    </location>
</feature>
<reference evidence="4" key="1">
    <citation type="submission" date="2007-03" db="EMBL/GenBank/DDBJ databases">
        <title>Annotation of Culex pipiens quinquefasciatus.</title>
        <authorList>
            <consortium name="The Broad Institute Genome Sequencing Platform"/>
            <person name="Atkinson P.W."/>
            <person name="Hemingway J."/>
            <person name="Christensen B.M."/>
            <person name="Higgs S."/>
            <person name="Kodira C."/>
            <person name="Hannick L."/>
            <person name="Megy K."/>
            <person name="O'Leary S."/>
            <person name="Pearson M."/>
            <person name="Haas B.J."/>
            <person name="Mauceli E."/>
            <person name="Wortman J.R."/>
            <person name="Lee N.H."/>
            <person name="Guigo R."/>
            <person name="Stanke M."/>
            <person name="Alvarado L."/>
            <person name="Amedeo P."/>
            <person name="Antoine C.H."/>
            <person name="Arensburger P."/>
            <person name="Bidwell S.L."/>
            <person name="Crawford M."/>
            <person name="Camaro F."/>
            <person name="Devon K."/>
            <person name="Engels R."/>
            <person name="Hammond M."/>
            <person name="Howarth C."/>
            <person name="Koehrsen M."/>
            <person name="Lawson D."/>
            <person name="Montgomery P."/>
            <person name="Nene V."/>
            <person name="Nusbaum C."/>
            <person name="Puiu D."/>
            <person name="Romero-Severson J."/>
            <person name="Severson D.W."/>
            <person name="Shumway M."/>
            <person name="Sisk P."/>
            <person name="Stolte C."/>
            <person name="Zeng Q."/>
            <person name="Eisenstadt E."/>
            <person name="Fraser-Liggett C."/>
            <person name="Strausberg R."/>
            <person name="Galagan J."/>
            <person name="Birren B."/>
            <person name="Collins F.H."/>
        </authorList>
    </citation>
    <scope>NUCLEOTIDE SEQUENCE [LARGE SCALE GENOMIC DNA]</scope>
    <source>
        <strain evidence="4">JHB</strain>
    </source>
</reference>
<feature type="region of interest" description="Disordered" evidence="2">
    <location>
        <begin position="113"/>
        <end position="156"/>
    </location>
</feature>
<dbReference type="PROSITE" id="PS51915">
    <property type="entry name" value="ZAD"/>
    <property type="match status" value="1"/>
</dbReference>
<dbReference type="InterPro" id="IPR012934">
    <property type="entry name" value="Znf_AD"/>
</dbReference>
<feature type="binding site" evidence="1">
    <location>
        <position position="18"/>
    </location>
    <ligand>
        <name>Zn(2+)</name>
        <dbReference type="ChEBI" id="CHEBI:29105"/>
    </ligand>
</feature>
<dbReference type="VEuPathDB" id="VectorBase:CQUJHB015293"/>
<dbReference type="VEuPathDB" id="VectorBase:CPIJ014594"/>
<dbReference type="Pfam" id="PF07776">
    <property type="entry name" value="zf-AD"/>
    <property type="match status" value="1"/>
</dbReference>
<reference evidence="5" key="2">
    <citation type="submission" date="2021-02" db="UniProtKB">
        <authorList>
            <consortium name="EnsemblMetazoa"/>
        </authorList>
    </citation>
    <scope>IDENTIFICATION</scope>
    <source>
        <strain evidence="5">JHB</strain>
    </source>
</reference>
<dbReference type="AlphaFoldDB" id="B0X5B7"/>
<feature type="compositionally biased region" description="Basic and acidic residues" evidence="2">
    <location>
        <begin position="137"/>
        <end position="156"/>
    </location>
</feature>
<keyword evidence="1" id="KW-0863">Zinc-finger</keyword>
<dbReference type="GO" id="GO:0005634">
    <property type="term" value="C:nucleus"/>
    <property type="evidence" value="ECO:0007669"/>
    <property type="project" value="InterPro"/>
</dbReference>
<gene>
    <name evidence="5" type="primary">6047837</name>
    <name evidence="4" type="ORF">CpipJ_CPIJ014594</name>
</gene>
<name>B0X5B7_CULQU</name>
<proteinExistence type="predicted"/>
<dbReference type="SMART" id="SM00868">
    <property type="entry name" value="zf-AD"/>
    <property type="match status" value="1"/>
</dbReference>
<dbReference type="eggNOG" id="ENOG502TC77">
    <property type="taxonomic scope" value="Eukaryota"/>
</dbReference>
<feature type="binding site" evidence="1">
    <location>
        <position position="21"/>
    </location>
    <ligand>
        <name>Zn(2+)</name>
        <dbReference type="ChEBI" id="CHEBI:29105"/>
    </ligand>
</feature>
<dbReference type="Gene3D" id="3.40.1800.20">
    <property type="match status" value="1"/>
</dbReference>
<dbReference type="GO" id="GO:0008270">
    <property type="term" value="F:zinc ion binding"/>
    <property type="evidence" value="ECO:0007669"/>
    <property type="project" value="UniProtKB-UniRule"/>
</dbReference>
<evidence type="ECO:0000313" key="4">
    <source>
        <dbReference type="EMBL" id="EDS40802.1"/>
    </source>
</evidence>
<evidence type="ECO:0000259" key="3">
    <source>
        <dbReference type="PROSITE" id="PS51915"/>
    </source>
</evidence>
<keyword evidence="1" id="KW-0479">Metal-binding</keyword>
<dbReference type="SUPFAM" id="SSF57716">
    <property type="entry name" value="Glucocorticoid receptor-like (DNA-binding domain)"/>
    <property type="match status" value="1"/>
</dbReference>
<dbReference type="OMA" id="LCIFLIR"/>
<dbReference type="OrthoDB" id="7761241at2759"/>
<dbReference type="EnsemblMetazoa" id="CPIJ014594-RA">
    <property type="protein sequence ID" value="CPIJ014594-PA"/>
    <property type="gene ID" value="CPIJ014594"/>
</dbReference>
<dbReference type="Proteomes" id="UP000002320">
    <property type="component" value="Unassembled WGS sequence"/>
</dbReference>
<protein>
    <submittedName>
        <fullName evidence="4">Predicted protein</fullName>
    </submittedName>
</protein>
<sequence>MDTQVAAAAAAAVAGKVCRLCFAGGGTDDLQLSSVQGTKSLLKRIYECTSVQITAGGGEGGIDQNAQLCQPCVDRIDDFYAYRALCRTNNDHIRQLVQAQPDQVVTIKQEKQLDLDDGGEDSSRHHPLTAANDEGGSSERTKPGASKSEGRARDSAVAAVEHKEHRCLCIFLIREFGSLG</sequence>